<evidence type="ECO:0000256" key="2">
    <source>
        <dbReference type="ARBA" id="ARBA00009347"/>
    </source>
</evidence>
<dbReference type="InterPro" id="IPR009075">
    <property type="entry name" value="AcylCo_DH/oxidase_C"/>
</dbReference>
<dbReference type="InterPro" id="IPR006091">
    <property type="entry name" value="Acyl-CoA_Oxase/DH_mid-dom"/>
</dbReference>
<dbReference type="Pfam" id="PF02770">
    <property type="entry name" value="Acyl-CoA_dh_M"/>
    <property type="match status" value="1"/>
</dbReference>
<dbReference type="GO" id="GO:0016491">
    <property type="term" value="F:oxidoreductase activity"/>
    <property type="evidence" value="ECO:0007669"/>
    <property type="project" value="UniProtKB-KW"/>
</dbReference>
<evidence type="ECO:0000256" key="1">
    <source>
        <dbReference type="ARBA" id="ARBA00001974"/>
    </source>
</evidence>
<feature type="domain" description="Acyl-CoA dehydrogenase/oxidase C-terminal" evidence="6">
    <location>
        <begin position="238"/>
        <end position="374"/>
    </location>
</feature>
<name>A0ABD4XJC6_WEIPA</name>
<dbReference type="PANTHER" id="PTHR43884">
    <property type="entry name" value="ACYL-COA DEHYDROGENASE"/>
    <property type="match status" value="1"/>
</dbReference>
<keyword evidence="5" id="KW-0560">Oxidoreductase</keyword>
<dbReference type="SUPFAM" id="SSF56645">
    <property type="entry name" value="Acyl-CoA dehydrogenase NM domain-like"/>
    <property type="match status" value="1"/>
</dbReference>
<dbReference type="InterPro" id="IPR013786">
    <property type="entry name" value="AcylCoA_DH/ox_N"/>
</dbReference>
<comment type="similarity">
    <text evidence="2 5">Belongs to the acyl-CoA dehydrogenase family.</text>
</comment>
<feature type="domain" description="Acyl-CoA oxidase/dehydrogenase middle" evidence="7">
    <location>
        <begin position="123"/>
        <end position="215"/>
    </location>
</feature>
<evidence type="ECO:0000313" key="10">
    <source>
        <dbReference type="Proteomes" id="UP001215461"/>
    </source>
</evidence>
<dbReference type="Proteomes" id="UP001215461">
    <property type="component" value="Unassembled WGS sequence"/>
</dbReference>
<gene>
    <name evidence="9" type="ORF">G9403_07040</name>
</gene>
<evidence type="ECO:0000256" key="4">
    <source>
        <dbReference type="ARBA" id="ARBA00022827"/>
    </source>
</evidence>
<dbReference type="InterPro" id="IPR036250">
    <property type="entry name" value="AcylCo_DH-like_C"/>
</dbReference>
<accession>A0ABD4XJC6</accession>
<dbReference type="InterPro" id="IPR009100">
    <property type="entry name" value="AcylCoA_DH/oxidase_NM_dom_sf"/>
</dbReference>
<evidence type="ECO:0000256" key="5">
    <source>
        <dbReference type="RuleBase" id="RU362125"/>
    </source>
</evidence>
<evidence type="ECO:0000259" key="8">
    <source>
        <dbReference type="Pfam" id="PF02771"/>
    </source>
</evidence>
<dbReference type="Pfam" id="PF02771">
    <property type="entry name" value="Acyl-CoA_dh_N"/>
    <property type="match status" value="1"/>
</dbReference>
<proteinExistence type="inferred from homology"/>
<evidence type="ECO:0000313" key="9">
    <source>
        <dbReference type="EMBL" id="MDF8371398.1"/>
    </source>
</evidence>
<dbReference type="InterPro" id="IPR037069">
    <property type="entry name" value="AcylCoA_DH/ox_N_sf"/>
</dbReference>
<dbReference type="SUPFAM" id="SSF47203">
    <property type="entry name" value="Acyl-CoA dehydrogenase C-terminal domain-like"/>
    <property type="match status" value="1"/>
</dbReference>
<evidence type="ECO:0000259" key="6">
    <source>
        <dbReference type="Pfam" id="PF00441"/>
    </source>
</evidence>
<dbReference type="Pfam" id="PF00441">
    <property type="entry name" value="Acyl-CoA_dh_1"/>
    <property type="match status" value="1"/>
</dbReference>
<protein>
    <submittedName>
        <fullName evidence="9">Acyl-CoA dehydrogenase</fullName>
    </submittedName>
</protein>
<sequence>MFKKWKKDKMNKEKIILGMVKDFAKNEIGDFDMEIDSKRRIPDDLFKKLLHYEFLGLNVPHQFGGLELPLTCISDIIETIATANASVAVMLEGHIKTVYQLLRFGNAELTNEYMASALQSIFAFAMTESTGGSNPSFIRTKAEKMPNGDWCLTGNKIMITNGGLADVYVVMAKRTDNNKLSFFVVDKTMSGFSVTEQEKFIGLKGVPVGGIALNHVIVPEYHQLDMTNYDKLSIADSAHADARILMGAVLSGIQKHTLNEVINYAKKRMAGNQRLYEIQAIQRKITDIVTGYRTTQLLYQKAAQLRDQDADDYFQIATMAKAYGSRTAVQSGDDAMQAFGAYGFSQDFPIAHLISDARALEYAEGSVEKMRIEISNFEVNR</sequence>
<dbReference type="AlphaFoldDB" id="A0ABD4XJC6"/>
<keyword evidence="4 5" id="KW-0274">FAD</keyword>
<keyword evidence="3 5" id="KW-0285">Flavoprotein</keyword>
<dbReference type="EMBL" id="JAANXN010000008">
    <property type="protein sequence ID" value="MDF8371398.1"/>
    <property type="molecule type" value="Genomic_DNA"/>
</dbReference>
<dbReference type="PANTHER" id="PTHR43884:SF12">
    <property type="entry name" value="ISOVALERYL-COA DEHYDROGENASE, MITOCHONDRIAL-RELATED"/>
    <property type="match status" value="1"/>
</dbReference>
<dbReference type="Gene3D" id="1.20.140.10">
    <property type="entry name" value="Butyryl-CoA Dehydrogenase, subunit A, domain 3"/>
    <property type="match status" value="1"/>
</dbReference>
<dbReference type="Gene3D" id="2.40.110.10">
    <property type="entry name" value="Butyryl-CoA Dehydrogenase, subunit A, domain 2"/>
    <property type="match status" value="1"/>
</dbReference>
<dbReference type="PIRSF" id="PIRSF016578">
    <property type="entry name" value="HsaA"/>
    <property type="match status" value="1"/>
</dbReference>
<organism evidence="9 10">
    <name type="scientific">Weissella paramesenteroides</name>
    <name type="common">Leuconostoc paramesenteroides</name>
    <dbReference type="NCBI Taxonomy" id="1249"/>
    <lineage>
        <taxon>Bacteria</taxon>
        <taxon>Bacillati</taxon>
        <taxon>Bacillota</taxon>
        <taxon>Bacilli</taxon>
        <taxon>Lactobacillales</taxon>
        <taxon>Lactobacillaceae</taxon>
        <taxon>Weissella</taxon>
    </lineage>
</organism>
<dbReference type="Gene3D" id="1.10.540.10">
    <property type="entry name" value="Acyl-CoA dehydrogenase/oxidase, N-terminal domain"/>
    <property type="match status" value="1"/>
</dbReference>
<dbReference type="InterPro" id="IPR046373">
    <property type="entry name" value="Acyl-CoA_Oxase/DH_mid-dom_sf"/>
</dbReference>
<reference evidence="9 10" key="1">
    <citation type="submission" date="2020-03" db="EMBL/GenBank/DDBJ databases">
        <title>Comparative genomics of Weissella paramesenteroides.</title>
        <authorList>
            <person name="Kant R."/>
            <person name="Takala T."/>
            <person name="Saris P."/>
        </authorList>
    </citation>
    <scope>NUCLEOTIDE SEQUENCE [LARGE SCALE GENOMIC DNA]</scope>
    <source>
        <strain evidence="9 10">SJ27-4</strain>
    </source>
</reference>
<comment type="caution">
    <text evidence="9">The sequence shown here is derived from an EMBL/GenBank/DDBJ whole genome shotgun (WGS) entry which is preliminary data.</text>
</comment>
<comment type="cofactor">
    <cofactor evidence="1 5">
        <name>FAD</name>
        <dbReference type="ChEBI" id="CHEBI:57692"/>
    </cofactor>
</comment>
<evidence type="ECO:0000259" key="7">
    <source>
        <dbReference type="Pfam" id="PF02770"/>
    </source>
</evidence>
<feature type="domain" description="Acyl-CoA dehydrogenase/oxidase N-terminal" evidence="8">
    <location>
        <begin position="13"/>
        <end position="116"/>
    </location>
</feature>
<evidence type="ECO:0000256" key="3">
    <source>
        <dbReference type="ARBA" id="ARBA00022630"/>
    </source>
</evidence>